<dbReference type="EMBL" id="CP136051">
    <property type="protein sequence ID" value="WOK07993.1"/>
    <property type="molecule type" value="Genomic_DNA"/>
</dbReference>
<proteinExistence type="predicted"/>
<feature type="signal peptide" evidence="1">
    <location>
        <begin position="1"/>
        <end position="19"/>
    </location>
</feature>
<keyword evidence="1" id="KW-0732">Signal</keyword>
<name>A0ABZ0ISH2_9BACT</name>
<organism evidence="2 3">
    <name type="scientific">Imperialibacter roseus</name>
    <dbReference type="NCBI Taxonomy" id="1324217"/>
    <lineage>
        <taxon>Bacteria</taxon>
        <taxon>Pseudomonadati</taxon>
        <taxon>Bacteroidota</taxon>
        <taxon>Cytophagia</taxon>
        <taxon>Cytophagales</taxon>
        <taxon>Flammeovirgaceae</taxon>
        <taxon>Imperialibacter</taxon>
    </lineage>
</organism>
<evidence type="ECO:0000313" key="2">
    <source>
        <dbReference type="EMBL" id="WOK07993.1"/>
    </source>
</evidence>
<feature type="chain" id="PRO_5045151922" evidence="1">
    <location>
        <begin position="20"/>
        <end position="269"/>
    </location>
</feature>
<reference evidence="2 3" key="1">
    <citation type="journal article" date="2023" name="Microbiol. Resour. Announc.">
        <title>Complete Genome Sequence of Imperialibacter roseus strain P4T.</title>
        <authorList>
            <person name="Tizabi D.R."/>
            <person name="Bachvaroff T."/>
            <person name="Hill R.T."/>
        </authorList>
    </citation>
    <scope>NUCLEOTIDE SEQUENCE [LARGE SCALE GENOMIC DNA]</scope>
    <source>
        <strain evidence="2 3">P4T</strain>
    </source>
</reference>
<sequence length="269" mass="29092">MKAKLTLLAALGVFTFACTDDSTPSFKDELVVEAYLTEGATLSLKVSHQVPLDTSITVGTDDIDGLAITISDDQTSYQLQSAGEGIYFSSDLLVKSGTTYNVSFQYKDQVVTGSTTVPSSPRDVTQSATSINVPSFGNFTPGSGSGFTFPDPVEISWTNDDASYYLVVVENIDDNPTAINDFGGEEPPSRVFRNEPIQSDAYQINSQQFQYTGRHNIIIFHLNPEYAALYENNSTSSQNLNAPQTNLINAKGVFTATSPDTLQITVTSN</sequence>
<gene>
    <name evidence="2" type="ORF">RT717_05030</name>
</gene>
<dbReference type="RefSeq" id="WP_317490641.1">
    <property type="nucleotide sequence ID" value="NZ_CP136051.1"/>
</dbReference>
<accession>A0ABZ0ISH2</accession>
<evidence type="ECO:0000256" key="1">
    <source>
        <dbReference type="SAM" id="SignalP"/>
    </source>
</evidence>
<keyword evidence="3" id="KW-1185">Reference proteome</keyword>
<protein>
    <submittedName>
        <fullName evidence="2">DUF4249 family protein</fullName>
    </submittedName>
</protein>
<dbReference type="PROSITE" id="PS51257">
    <property type="entry name" value="PROKAR_LIPOPROTEIN"/>
    <property type="match status" value="1"/>
</dbReference>
<evidence type="ECO:0000313" key="3">
    <source>
        <dbReference type="Proteomes" id="UP001302349"/>
    </source>
</evidence>
<dbReference type="Proteomes" id="UP001302349">
    <property type="component" value="Chromosome"/>
</dbReference>